<name>A0A9P8E8Q3_AURME</name>
<sequence>MLFETTKATVHATVDNADHRWDVLTACSIKADSTPAMTAVAGLDNQVRALQSWPETFVKNGRLTLNKLNFVQTLVKNCLSSNLVYSYLTARDDGASFLGVTPGWSVLQTRAILSASGKPTLGVTSRSPGGATQHALAS</sequence>
<evidence type="ECO:0000256" key="1">
    <source>
        <dbReference type="SAM" id="MobiDB-lite"/>
    </source>
</evidence>
<gene>
    <name evidence="2" type="ORF">KCU76_g13087</name>
</gene>
<organism evidence="2 3">
    <name type="scientific">Aureobasidium melanogenum</name>
    <name type="common">Aureobasidium pullulans var. melanogenum</name>
    <dbReference type="NCBI Taxonomy" id="46634"/>
    <lineage>
        <taxon>Eukaryota</taxon>
        <taxon>Fungi</taxon>
        <taxon>Dikarya</taxon>
        <taxon>Ascomycota</taxon>
        <taxon>Pezizomycotina</taxon>
        <taxon>Dothideomycetes</taxon>
        <taxon>Dothideomycetidae</taxon>
        <taxon>Dothideales</taxon>
        <taxon>Saccotheciaceae</taxon>
        <taxon>Aureobasidium</taxon>
    </lineage>
</organism>
<feature type="non-terminal residue" evidence="2">
    <location>
        <position position="138"/>
    </location>
</feature>
<evidence type="ECO:0000313" key="3">
    <source>
        <dbReference type="Proteomes" id="UP000779574"/>
    </source>
</evidence>
<reference evidence="2" key="1">
    <citation type="journal article" date="2021" name="J Fungi (Basel)">
        <title>Virulence traits and population genomics of the black yeast Aureobasidium melanogenum.</title>
        <authorList>
            <person name="Cernosa A."/>
            <person name="Sun X."/>
            <person name="Gostincar C."/>
            <person name="Fang C."/>
            <person name="Gunde-Cimerman N."/>
            <person name="Song Z."/>
        </authorList>
    </citation>
    <scope>NUCLEOTIDE SEQUENCE</scope>
    <source>
        <strain evidence="2">EXF-9911</strain>
    </source>
</reference>
<accession>A0A9P8E8Q3</accession>
<evidence type="ECO:0000313" key="2">
    <source>
        <dbReference type="EMBL" id="KAG9683451.1"/>
    </source>
</evidence>
<reference evidence="2" key="2">
    <citation type="submission" date="2021-08" db="EMBL/GenBank/DDBJ databases">
        <authorList>
            <person name="Gostincar C."/>
            <person name="Sun X."/>
            <person name="Song Z."/>
            <person name="Gunde-Cimerman N."/>
        </authorList>
    </citation>
    <scope>NUCLEOTIDE SEQUENCE</scope>
    <source>
        <strain evidence="2">EXF-9911</strain>
    </source>
</reference>
<dbReference type="EMBL" id="JAHFXF010000712">
    <property type="protein sequence ID" value="KAG9683451.1"/>
    <property type="molecule type" value="Genomic_DNA"/>
</dbReference>
<dbReference type="Proteomes" id="UP000779574">
    <property type="component" value="Unassembled WGS sequence"/>
</dbReference>
<proteinExistence type="predicted"/>
<protein>
    <submittedName>
        <fullName evidence="2">Uncharacterized protein</fullName>
    </submittedName>
</protein>
<feature type="region of interest" description="Disordered" evidence="1">
    <location>
        <begin position="119"/>
        <end position="138"/>
    </location>
</feature>
<comment type="caution">
    <text evidence="2">The sequence shown here is derived from an EMBL/GenBank/DDBJ whole genome shotgun (WGS) entry which is preliminary data.</text>
</comment>
<dbReference type="AlphaFoldDB" id="A0A9P8E8Q3"/>